<feature type="compositionally biased region" description="Gly residues" evidence="1">
    <location>
        <begin position="140"/>
        <end position="165"/>
    </location>
</feature>
<sequence>MALHHKGLSEDERRRNKWGSNVLFVSNEHTLHPLLSALYTKRKPKEPVQLDLRLSKGIAGSVLPDPQCIPDSTYFSPFVQVDLPDIPDNRSISALYYYPRQLKPHRSEILRGIKRSPRVLTTSDYETLHRRGGRGRGRGDGGPGRGGGGRGMYGGGNSYGGGPPGGYDRERGGYGYGYASPYGPPSGGGAGSYGAGRGGGYGPNYGGGPPYQSQNQGGRDYGNYGSNPGYGNSGYGSRGRGRGR</sequence>
<name>A0A0C9UCX5_SPHS4</name>
<accession>A0A0C9UCX5</accession>
<gene>
    <name evidence="3" type="ORF">M422DRAFT_71771</name>
</gene>
<keyword evidence="4" id="KW-1185">Reference proteome</keyword>
<dbReference type="HOGENOM" id="CLU_1138613_0_0_1"/>
<dbReference type="Proteomes" id="UP000054279">
    <property type="component" value="Unassembled WGS sequence"/>
</dbReference>
<evidence type="ECO:0000259" key="2">
    <source>
        <dbReference type="Pfam" id="PF17846"/>
    </source>
</evidence>
<proteinExistence type="predicted"/>
<dbReference type="AlphaFoldDB" id="A0A0C9UCX5"/>
<dbReference type="EMBL" id="KN837350">
    <property type="protein sequence ID" value="KIJ26982.1"/>
    <property type="molecule type" value="Genomic_DNA"/>
</dbReference>
<dbReference type="Pfam" id="PF17846">
    <property type="entry name" value="XRN_M"/>
    <property type="match status" value="1"/>
</dbReference>
<feature type="compositionally biased region" description="Gly residues" evidence="1">
    <location>
        <begin position="185"/>
        <end position="209"/>
    </location>
</feature>
<reference evidence="3 4" key="1">
    <citation type="submission" date="2014-06" db="EMBL/GenBank/DDBJ databases">
        <title>Evolutionary Origins and Diversification of the Mycorrhizal Mutualists.</title>
        <authorList>
            <consortium name="DOE Joint Genome Institute"/>
            <consortium name="Mycorrhizal Genomics Consortium"/>
            <person name="Kohler A."/>
            <person name="Kuo A."/>
            <person name="Nagy L.G."/>
            <person name="Floudas D."/>
            <person name="Copeland A."/>
            <person name="Barry K.W."/>
            <person name="Cichocki N."/>
            <person name="Veneault-Fourrey C."/>
            <person name="LaButti K."/>
            <person name="Lindquist E.A."/>
            <person name="Lipzen A."/>
            <person name="Lundell T."/>
            <person name="Morin E."/>
            <person name="Murat C."/>
            <person name="Riley R."/>
            <person name="Ohm R."/>
            <person name="Sun H."/>
            <person name="Tunlid A."/>
            <person name="Henrissat B."/>
            <person name="Grigoriev I.V."/>
            <person name="Hibbett D.S."/>
            <person name="Martin F."/>
        </authorList>
    </citation>
    <scope>NUCLEOTIDE SEQUENCE [LARGE SCALE GENOMIC DNA]</scope>
    <source>
        <strain evidence="3 4">SS14</strain>
    </source>
</reference>
<evidence type="ECO:0000313" key="3">
    <source>
        <dbReference type="EMBL" id="KIJ26982.1"/>
    </source>
</evidence>
<dbReference type="OrthoDB" id="372487at2759"/>
<feature type="compositionally biased region" description="Low complexity" evidence="1">
    <location>
        <begin position="221"/>
        <end position="230"/>
    </location>
</feature>
<evidence type="ECO:0000256" key="1">
    <source>
        <dbReference type="SAM" id="MobiDB-lite"/>
    </source>
</evidence>
<organism evidence="3 4">
    <name type="scientific">Sphaerobolus stellatus (strain SS14)</name>
    <dbReference type="NCBI Taxonomy" id="990650"/>
    <lineage>
        <taxon>Eukaryota</taxon>
        <taxon>Fungi</taxon>
        <taxon>Dikarya</taxon>
        <taxon>Basidiomycota</taxon>
        <taxon>Agaricomycotina</taxon>
        <taxon>Agaricomycetes</taxon>
        <taxon>Phallomycetidae</taxon>
        <taxon>Geastrales</taxon>
        <taxon>Sphaerobolaceae</taxon>
        <taxon>Sphaerobolus</taxon>
    </lineage>
</organism>
<dbReference type="InterPro" id="IPR041412">
    <property type="entry name" value="Xrn1_helical"/>
</dbReference>
<feature type="region of interest" description="Disordered" evidence="1">
    <location>
        <begin position="121"/>
        <end position="244"/>
    </location>
</feature>
<evidence type="ECO:0000313" key="4">
    <source>
        <dbReference type="Proteomes" id="UP000054279"/>
    </source>
</evidence>
<feature type="domain" description="Xrn1 helical" evidence="2">
    <location>
        <begin position="6"/>
        <end position="124"/>
    </location>
</feature>
<protein>
    <recommendedName>
        <fullName evidence="2">Xrn1 helical domain-containing protein</fullName>
    </recommendedName>
</protein>